<keyword evidence="2" id="KW-1185">Reference proteome</keyword>
<reference evidence="1" key="1">
    <citation type="submission" date="2023-10" db="EMBL/GenBank/DDBJ databases">
        <title>Genome assembly of Pristionchus species.</title>
        <authorList>
            <person name="Yoshida K."/>
            <person name="Sommer R.J."/>
        </authorList>
    </citation>
    <scope>NUCLEOTIDE SEQUENCE</scope>
    <source>
        <strain evidence="1">RS5133</strain>
    </source>
</reference>
<evidence type="ECO:0000313" key="2">
    <source>
        <dbReference type="Proteomes" id="UP001432322"/>
    </source>
</evidence>
<organism evidence="1 2">
    <name type="scientific">Pristionchus fissidentatus</name>
    <dbReference type="NCBI Taxonomy" id="1538716"/>
    <lineage>
        <taxon>Eukaryota</taxon>
        <taxon>Metazoa</taxon>
        <taxon>Ecdysozoa</taxon>
        <taxon>Nematoda</taxon>
        <taxon>Chromadorea</taxon>
        <taxon>Rhabditida</taxon>
        <taxon>Rhabditina</taxon>
        <taxon>Diplogasteromorpha</taxon>
        <taxon>Diplogasteroidea</taxon>
        <taxon>Neodiplogasteridae</taxon>
        <taxon>Pristionchus</taxon>
    </lineage>
</organism>
<proteinExistence type="predicted"/>
<protein>
    <recommendedName>
        <fullName evidence="3">Ribosomal protein</fullName>
    </recommendedName>
</protein>
<evidence type="ECO:0000313" key="1">
    <source>
        <dbReference type="EMBL" id="GMT33065.1"/>
    </source>
</evidence>
<gene>
    <name evidence="1" type="ORF">PFISCL1PPCAC_24362</name>
</gene>
<name>A0AAV5WN61_9BILA</name>
<dbReference type="EMBL" id="BTSY01000006">
    <property type="protein sequence ID" value="GMT33065.1"/>
    <property type="molecule type" value="Genomic_DNA"/>
</dbReference>
<evidence type="ECO:0008006" key="3">
    <source>
        <dbReference type="Google" id="ProtNLM"/>
    </source>
</evidence>
<accession>A0AAV5WN61</accession>
<comment type="caution">
    <text evidence="1">The sequence shown here is derived from an EMBL/GenBank/DDBJ whole genome shotgun (WGS) entry which is preliminary data.</text>
</comment>
<dbReference type="AlphaFoldDB" id="A0AAV5WN61"/>
<sequence length="179" mass="19668">MGYVPQGIVLHGRSIDNAASSFEILSADSSDQVQISWHDLDSLGVECSHVGIIEDAHEIHLRSLLQCLHCHRLNSERIASRVELQGYLPHDTTEGHLGDEQVDRSLVTTNVFEYIRSSRGGDLDLLGAARLSHVRQRSVLVSLRLQLRSKRLGREAPLLLGQRLVGGLSGGLLRAGHSD</sequence>
<dbReference type="Proteomes" id="UP001432322">
    <property type="component" value="Unassembled WGS sequence"/>
</dbReference>